<comment type="caution">
    <text evidence="2">The sequence shown here is derived from an EMBL/GenBank/DDBJ whole genome shotgun (WGS) entry which is preliminary data.</text>
</comment>
<accession>A0ABD3PNH9</accession>
<feature type="region of interest" description="Disordered" evidence="1">
    <location>
        <begin position="1"/>
        <end position="30"/>
    </location>
</feature>
<dbReference type="Proteomes" id="UP001530400">
    <property type="component" value="Unassembled WGS sequence"/>
</dbReference>
<proteinExistence type="predicted"/>
<feature type="region of interest" description="Disordered" evidence="1">
    <location>
        <begin position="494"/>
        <end position="536"/>
    </location>
</feature>
<evidence type="ECO:0000256" key="1">
    <source>
        <dbReference type="SAM" id="MobiDB-lite"/>
    </source>
</evidence>
<evidence type="ECO:0000313" key="2">
    <source>
        <dbReference type="EMBL" id="KAL3789307.1"/>
    </source>
</evidence>
<dbReference type="AlphaFoldDB" id="A0ABD3PNH9"/>
<feature type="compositionally biased region" description="Acidic residues" evidence="1">
    <location>
        <begin position="523"/>
        <end position="536"/>
    </location>
</feature>
<keyword evidence="3" id="KW-1185">Reference proteome</keyword>
<dbReference type="EMBL" id="JALLPJ020000528">
    <property type="protein sequence ID" value="KAL3789307.1"/>
    <property type="molecule type" value="Genomic_DNA"/>
</dbReference>
<feature type="compositionally biased region" description="Polar residues" evidence="1">
    <location>
        <begin position="1"/>
        <end position="14"/>
    </location>
</feature>
<name>A0ABD3PNH9_9STRA</name>
<protein>
    <submittedName>
        <fullName evidence="2">Uncharacterized protein</fullName>
    </submittedName>
</protein>
<gene>
    <name evidence="2" type="ORF">ACHAWO_004858</name>
</gene>
<feature type="compositionally biased region" description="Basic and acidic residues" evidence="1">
    <location>
        <begin position="506"/>
        <end position="522"/>
    </location>
</feature>
<feature type="compositionally biased region" description="Acidic residues" evidence="1">
    <location>
        <begin position="494"/>
        <end position="505"/>
    </location>
</feature>
<organism evidence="2 3">
    <name type="scientific">Cyclotella atomus</name>
    <dbReference type="NCBI Taxonomy" id="382360"/>
    <lineage>
        <taxon>Eukaryota</taxon>
        <taxon>Sar</taxon>
        <taxon>Stramenopiles</taxon>
        <taxon>Ochrophyta</taxon>
        <taxon>Bacillariophyta</taxon>
        <taxon>Coscinodiscophyceae</taxon>
        <taxon>Thalassiosirophycidae</taxon>
        <taxon>Stephanodiscales</taxon>
        <taxon>Stephanodiscaceae</taxon>
        <taxon>Cyclotella</taxon>
    </lineage>
</organism>
<reference evidence="2 3" key="1">
    <citation type="submission" date="2024-10" db="EMBL/GenBank/DDBJ databases">
        <title>Updated reference genomes for cyclostephanoid diatoms.</title>
        <authorList>
            <person name="Roberts W.R."/>
            <person name="Alverson A.J."/>
        </authorList>
    </citation>
    <scope>NUCLEOTIDE SEQUENCE [LARGE SCALE GENOMIC DNA]</scope>
    <source>
        <strain evidence="2 3">AJA010-31</strain>
    </source>
</reference>
<sequence>MKSNQQGQYASRPSTLIGRKIPPDKKTTMSDDENAVASVLGSEDLLSRILHFAISHSSEVPTMAVIAHHWNDNINKNPKTATSLWRNICAAQEPDILRIYNLCQESNACAAIAGSGWRMLLYRSLRSCYTPWGSNIRLQKSLELVFFEEGISAFSNCCDTDYCCYSYNSCSRFSRREKGIVFFRLYLNGVNYDPSRPLNKVYVLYSDLNYVLENWEAECDIIRRWCAVLGVTRYTVEKPSLESISMRVVFGNPVVLEGHVVEDEEEVINADEPAVNIYDTETSSIQRPRLRFSVGQRVLCFVDRGVDGEIWAPGTPESSRSLWRGIAAAQQPEIIRIFDLCEESTLCPNIPGGGWKVLLRRSILSCFKPHGCNKHLQRSFELVFKNEGITAFSNCCGQCTDSYESCSAFKCREKGITFFKFFLNGMNYEGGEVDTAFVSYTDLSYLLENWKAECDIIRRWCAVLEIEKYIIEKPVSEDKCIIIRFNKPVALEEYEFESEDDEDDFGRDMPDEGENDIHMHDGDDVDDDDMGMDSQN</sequence>
<evidence type="ECO:0000313" key="3">
    <source>
        <dbReference type="Proteomes" id="UP001530400"/>
    </source>
</evidence>